<dbReference type="EMBL" id="UOET01000502">
    <property type="protein sequence ID" value="VAW30329.1"/>
    <property type="molecule type" value="Genomic_DNA"/>
</dbReference>
<gene>
    <name evidence="1" type="ORF">MNBD_BACTEROID07-1958</name>
</gene>
<name>A0A3B0V0D3_9ZZZZ</name>
<sequence>MKRAPGFVRKKQIKKATLEIISNEGQGKLSTKNLALRAQLSEDVAFHPLYLKNDIIPLC</sequence>
<proteinExistence type="predicted"/>
<accession>A0A3B0V0D3</accession>
<protein>
    <submittedName>
        <fullName evidence="1">Uncharacterized protein</fullName>
    </submittedName>
</protein>
<evidence type="ECO:0000313" key="1">
    <source>
        <dbReference type="EMBL" id="VAW30329.1"/>
    </source>
</evidence>
<reference evidence="1" key="1">
    <citation type="submission" date="2018-06" db="EMBL/GenBank/DDBJ databases">
        <authorList>
            <person name="Zhirakovskaya E."/>
        </authorList>
    </citation>
    <scope>NUCLEOTIDE SEQUENCE</scope>
</reference>
<organism evidence="1">
    <name type="scientific">hydrothermal vent metagenome</name>
    <dbReference type="NCBI Taxonomy" id="652676"/>
    <lineage>
        <taxon>unclassified sequences</taxon>
        <taxon>metagenomes</taxon>
        <taxon>ecological metagenomes</taxon>
    </lineage>
</organism>
<dbReference type="AlphaFoldDB" id="A0A3B0V0D3"/>